<evidence type="ECO:0000259" key="1">
    <source>
        <dbReference type="PROSITE" id="PS51272"/>
    </source>
</evidence>
<dbReference type="Pfam" id="PF12831">
    <property type="entry name" value="FAD_oxidored"/>
    <property type="match status" value="1"/>
</dbReference>
<keyword evidence="3" id="KW-1185">Reference proteome</keyword>
<reference evidence="2 3" key="1">
    <citation type="submission" date="2017-06" db="EMBL/GenBank/DDBJ databases">
        <title>Genome sequencing of cyanobaciteial culture collection at National Institute for Environmental Studies (NIES).</title>
        <authorList>
            <person name="Hirose Y."/>
            <person name="Shimura Y."/>
            <person name="Fujisawa T."/>
            <person name="Nakamura Y."/>
            <person name="Kawachi M."/>
        </authorList>
    </citation>
    <scope>NUCLEOTIDE SEQUENCE [LARGE SCALE GENOMIC DNA]</scope>
    <source>
        <strain evidence="2 3">NIES-267</strain>
    </source>
</reference>
<evidence type="ECO:0000313" key="3">
    <source>
        <dbReference type="Proteomes" id="UP000218418"/>
    </source>
</evidence>
<proteinExistence type="predicted"/>
<accession>A0A1Z4LHC5</accession>
<dbReference type="AlphaFoldDB" id="A0A1Z4LHC5"/>
<name>A0A1Z4LHC5_9CYAN</name>
<dbReference type="EMBL" id="AP018227">
    <property type="protein sequence ID" value="BAY80642.1"/>
    <property type="molecule type" value="Genomic_DNA"/>
</dbReference>
<dbReference type="InterPro" id="IPR036188">
    <property type="entry name" value="FAD/NAD-bd_sf"/>
</dbReference>
<dbReference type="PANTHER" id="PTHR43308:SF5">
    <property type="entry name" value="S-LAYER PROTEIN _ PEPTIDOGLYCAN ENDO-BETA-N-ACETYLGLUCOSAMINIDASE"/>
    <property type="match status" value="1"/>
</dbReference>
<dbReference type="Pfam" id="PF00395">
    <property type="entry name" value="SLH"/>
    <property type="match status" value="2"/>
</dbReference>
<organism evidence="2 3">
    <name type="scientific">Calothrix parasitica NIES-267</name>
    <dbReference type="NCBI Taxonomy" id="1973488"/>
    <lineage>
        <taxon>Bacteria</taxon>
        <taxon>Bacillati</taxon>
        <taxon>Cyanobacteriota</taxon>
        <taxon>Cyanophyceae</taxon>
        <taxon>Nostocales</taxon>
        <taxon>Calotrichaceae</taxon>
        <taxon>Calothrix</taxon>
    </lineage>
</organism>
<gene>
    <name evidence="2" type="ORF">NIES267_00990</name>
</gene>
<evidence type="ECO:0000313" key="2">
    <source>
        <dbReference type="EMBL" id="BAY80642.1"/>
    </source>
</evidence>
<dbReference type="InterPro" id="IPR001119">
    <property type="entry name" value="SLH_dom"/>
</dbReference>
<dbReference type="PANTHER" id="PTHR43308">
    <property type="entry name" value="OUTER MEMBRANE PROTEIN ALPHA-RELATED"/>
    <property type="match status" value="1"/>
</dbReference>
<sequence length="729" mass="80903">MVTNSTSFPDIKNHWARKFIEALATRRILNGYPDGSFRPNNSVTRAEFAAIITSTFDTIPKKREYIPFVDVPTNHWAFSAIKKSYETVFITGFPNREFRPKNRITRANALVSIISGLGFTETVERDLLNRLSEFYRDYNQIPDYAKVAMAISTKAGLVASYPDIKLLNPTLAATRADISVFVYQALVHLEQAEKIESKYLISPQSSTLNPDKIREYDIICFGDEVPGILTLVCASREYHRRTGKYPRSLLLFKGNSQLGIGGHLVRGGLSYLDRSAVPISIRQQYDLDTFGDSPAIYDEFLERSGVYQIALNPQNANLTLRQMLQEVRADVLSNAEIKSVIKEENKISIVELVRGEFYKAKHFIDCTVNAELAQFAGVRKLKGFETFGLPDSELSVTLTFQTKGLTVDRLKRIEYEYLAGFVDTNNNQFQRLLNVAAGNNSEFADYLRQDLVDKNGNLKTMYAGKDYIDVRSKALSIAYHSFRGTTLSLQTSGSVLDNGNIAILNDNTLSWNALLFDVNAEQAESLARNKALPTSKMLQEMNFVANWFKNIGATEVIPASELYIRHAGNITGAVEPLTGAEMLAGGVPENEALGTFGYHFDIRGGIKGLGNRALEKGLEQFSLHLPPLSNFGIQHALVKDIPNLAVISPASGFEGYACSAGRIVEFNCGVGQGVGIGIGIALSENRNLAGISNLEVREVLKNTERLPKIYGVSYIEQARELDVFENLIA</sequence>
<feature type="domain" description="SLH" evidence="1">
    <location>
        <begin position="67"/>
        <end position="127"/>
    </location>
</feature>
<dbReference type="PROSITE" id="PS51272">
    <property type="entry name" value="SLH"/>
    <property type="match status" value="3"/>
</dbReference>
<feature type="domain" description="SLH" evidence="1">
    <location>
        <begin position="132"/>
        <end position="196"/>
    </location>
</feature>
<feature type="domain" description="SLH" evidence="1">
    <location>
        <begin position="3"/>
        <end position="66"/>
    </location>
</feature>
<dbReference type="SUPFAM" id="SSF51905">
    <property type="entry name" value="FAD/NAD(P)-binding domain"/>
    <property type="match status" value="1"/>
</dbReference>
<dbReference type="Proteomes" id="UP000218418">
    <property type="component" value="Chromosome"/>
</dbReference>
<dbReference type="InterPro" id="IPR051465">
    <property type="entry name" value="Cell_Envelope_Struct_Comp"/>
</dbReference>
<protein>
    <recommendedName>
        <fullName evidence="1">SLH domain-containing protein</fullName>
    </recommendedName>
</protein>